<dbReference type="GO" id="GO:0016787">
    <property type="term" value="F:hydrolase activity"/>
    <property type="evidence" value="ECO:0007669"/>
    <property type="project" value="UniProtKB-KW"/>
</dbReference>
<gene>
    <name evidence="3" type="ORF">SAMN05192573_11419</name>
</gene>
<accession>A0A1G8GDC9</accession>
<dbReference type="InterPro" id="IPR010905">
    <property type="entry name" value="Glyco_hydro_88"/>
</dbReference>
<dbReference type="AlphaFoldDB" id="A0A1G8GDC9"/>
<keyword evidence="2" id="KW-0732">Signal</keyword>
<reference evidence="4" key="1">
    <citation type="submission" date="2016-10" db="EMBL/GenBank/DDBJ databases">
        <authorList>
            <person name="Varghese N."/>
            <person name="Submissions S."/>
        </authorList>
    </citation>
    <scope>NUCLEOTIDE SEQUENCE [LARGE SCALE GENOMIC DNA]</scope>
    <source>
        <strain evidence="4">Gh-67</strain>
    </source>
</reference>
<dbReference type="STRING" id="551996.SAMN05192573_11419"/>
<proteinExistence type="predicted"/>
<dbReference type="PANTHER" id="PTHR33886:SF8">
    <property type="entry name" value="UNSATURATED RHAMNOGALACTURONAN HYDROLASE (EUROFUNG)"/>
    <property type="match status" value="1"/>
</dbReference>
<keyword evidence="1 3" id="KW-0378">Hydrolase</keyword>
<dbReference type="InterPro" id="IPR052043">
    <property type="entry name" value="PolySaccharide_Degr_Enz"/>
</dbReference>
<evidence type="ECO:0000313" key="4">
    <source>
        <dbReference type="Proteomes" id="UP000199705"/>
    </source>
</evidence>
<dbReference type="PANTHER" id="PTHR33886">
    <property type="entry name" value="UNSATURATED RHAMNOGALACTURONAN HYDROLASE (EUROFUNG)"/>
    <property type="match status" value="1"/>
</dbReference>
<dbReference type="InterPro" id="IPR008928">
    <property type="entry name" value="6-hairpin_glycosidase_sf"/>
</dbReference>
<dbReference type="SUPFAM" id="SSF52317">
    <property type="entry name" value="Class I glutamine amidotransferase-like"/>
    <property type="match status" value="1"/>
</dbReference>
<dbReference type="Proteomes" id="UP000199705">
    <property type="component" value="Unassembled WGS sequence"/>
</dbReference>
<evidence type="ECO:0000256" key="2">
    <source>
        <dbReference type="SAM" id="SignalP"/>
    </source>
</evidence>
<organism evidence="3 4">
    <name type="scientific">Mucilaginibacter gossypii</name>
    <dbReference type="NCBI Taxonomy" id="551996"/>
    <lineage>
        <taxon>Bacteria</taxon>
        <taxon>Pseudomonadati</taxon>
        <taxon>Bacteroidota</taxon>
        <taxon>Sphingobacteriia</taxon>
        <taxon>Sphingobacteriales</taxon>
        <taxon>Sphingobacteriaceae</taxon>
        <taxon>Mucilaginibacter</taxon>
    </lineage>
</organism>
<evidence type="ECO:0000256" key="1">
    <source>
        <dbReference type="ARBA" id="ARBA00022801"/>
    </source>
</evidence>
<protein>
    <submittedName>
        <fullName evidence="3">Unsaturated rhamnogalacturonyl hydrolase</fullName>
    </submittedName>
</protein>
<dbReference type="Gene3D" id="1.50.10.10">
    <property type="match status" value="1"/>
</dbReference>
<dbReference type="SUPFAM" id="SSF48208">
    <property type="entry name" value="Six-hairpin glycosidases"/>
    <property type="match status" value="1"/>
</dbReference>
<dbReference type="InterPro" id="IPR029062">
    <property type="entry name" value="Class_I_gatase-like"/>
</dbReference>
<feature type="chain" id="PRO_5011752932" evidence="2">
    <location>
        <begin position="24"/>
        <end position="637"/>
    </location>
</feature>
<feature type="signal peptide" evidence="2">
    <location>
        <begin position="1"/>
        <end position="23"/>
    </location>
</feature>
<keyword evidence="4" id="KW-1185">Reference proteome</keyword>
<dbReference type="EMBL" id="FNCG01000014">
    <property type="protein sequence ID" value="SDH92408.1"/>
    <property type="molecule type" value="Genomic_DNA"/>
</dbReference>
<name>A0A1G8GDC9_9SPHI</name>
<dbReference type="Pfam" id="PF07470">
    <property type="entry name" value="Glyco_hydro_88"/>
    <property type="match status" value="1"/>
</dbReference>
<evidence type="ECO:0000313" key="3">
    <source>
        <dbReference type="EMBL" id="SDH92408.1"/>
    </source>
</evidence>
<sequence length="637" mass="71747">MSCIMKKILLLCASLFAGLGLRAQTLPWSQRMANTVMHIWADSLPGTNWSYDQGIVLQGLQSVWQQSARSEYFTYIQKSMDRYVGADGSIRTYKAKDYTLDNILSGRSLLFLHQVLGTEKYYKAASLLRRQLDEQPKTPEGGFWHKKRYTNQMWLDGLYMAEPFYAEYASLYHEDADFDQIADQFIWMEQHARDAKTGLLYHAWDQSKKERWANPQTGLSASLWARADGWYAMALVDVLPYFPANHPKRAALVAILKRRAVAIQGSQDEGSGLWYQVLDKGSKKGNYLEASASCMFVYTLAKGVREGYLPQKYLPAARKAYDGIIKNFIETDADGHVNLKGTAGAVGVGGEPYRDGSYEYYTGVKTVSNETKGVGSFMLASVEMERLANLNAGKGKTVLLDSYFNNEYHKDITGKSIPFHYKWEEQDNNGFSLFGRIFNNYGLHTKTLSEAPDDVNLKKAAAYIIVDPDIPKENLDAKYIEEPHIKAISNWVKNGGVLVVLNNDTGNAEFVHLNKLMAKFGISFNLNSVNRVVGRNFEQGAINIPSDNSIFKTARKIYIKELSTLQLIKPAVPRLTNGKDIIVATAKYGKGTVFAVGDPWFYNEYTDGRKLPADYDNFKAANDLVGWLVKQIPQTKK</sequence>
<dbReference type="InterPro" id="IPR012341">
    <property type="entry name" value="6hp_glycosidase-like_sf"/>
</dbReference>
<dbReference type="GO" id="GO:0005975">
    <property type="term" value="P:carbohydrate metabolic process"/>
    <property type="evidence" value="ECO:0007669"/>
    <property type="project" value="InterPro"/>
</dbReference>